<proteinExistence type="predicted"/>
<name>A0A379K573_ECTOL</name>
<sequence>MTQSDVTDFFEGKAYADWRRGREQEFKVQAAIGDRLNGVIRACGVIVKTVADLGRRL</sequence>
<reference evidence="1 2" key="1">
    <citation type="submission" date="2018-06" db="EMBL/GenBank/DDBJ databases">
        <authorList>
            <consortium name="Pathogen Informatics"/>
            <person name="Doyle S."/>
        </authorList>
    </citation>
    <scope>NUCLEOTIDE SEQUENCE [LARGE SCALE GENOMIC DNA]</scope>
    <source>
        <strain evidence="1 2">NCTC10860</strain>
    </source>
</reference>
<evidence type="ECO:0000313" key="1">
    <source>
        <dbReference type="EMBL" id="SUD59808.1"/>
    </source>
</evidence>
<evidence type="ECO:0000313" key="2">
    <source>
        <dbReference type="Proteomes" id="UP000254084"/>
    </source>
</evidence>
<organism evidence="1 2">
    <name type="scientific">Ectopseudomonas oleovorans</name>
    <name type="common">Pseudomonas oleovorans</name>
    <dbReference type="NCBI Taxonomy" id="301"/>
    <lineage>
        <taxon>Bacteria</taxon>
        <taxon>Pseudomonadati</taxon>
        <taxon>Pseudomonadota</taxon>
        <taxon>Gammaproteobacteria</taxon>
        <taxon>Pseudomonadales</taxon>
        <taxon>Pseudomonadaceae</taxon>
        <taxon>Ectopseudomonas</taxon>
    </lineage>
</organism>
<dbReference type="EMBL" id="UGUW01000004">
    <property type="protein sequence ID" value="SUD59808.1"/>
    <property type="molecule type" value="Genomic_DNA"/>
</dbReference>
<protein>
    <submittedName>
        <fullName evidence="1">Uncharacterized protein</fullName>
    </submittedName>
</protein>
<accession>A0A379K573</accession>
<dbReference type="AlphaFoldDB" id="A0A379K573"/>
<gene>
    <name evidence="1" type="ORF">NCTC10860_02121</name>
</gene>
<dbReference type="Proteomes" id="UP000254084">
    <property type="component" value="Unassembled WGS sequence"/>
</dbReference>